<evidence type="ECO:0000259" key="1">
    <source>
        <dbReference type="Pfam" id="PF12706"/>
    </source>
</evidence>
<dbReference type="PANTHER" id="PTHR42663">
    <property type="entry name" value="HYDROLASE C777.06C-RELATED-RELATED"/>
    <property type="match status" value="1"/>
</dbReference>
<dbReference type="EMBL" id="SLUN01000012">
    <property type="protein sequence ID" value="TCL69357.1"/>
    <property type="molecule type" value="Genomic_DNA"/>
</dbReference>
<reference evidence="2 3" key="1">
    <citation type="submission" date="2019-03" db="EMBL/GenBank/DDBJ databases">
        <title>Genomic Encyclopedia of Type Strains, Phase IV (KMG-IV): sequencing the most valuable type-strain genomes for metagenomic binning, comparative biology and taxonomic classification.</title>
        <authorList>
            <person name="Goeker M."/>
        </authorList>
    </citation>
    <scope>NUCLEOTIDE SEQUENCE [LARGE SCALE GENOMIC DNA]</scope>
    <source>
        <strain evidence="2 3">LX-B</strain>
    </source>
</reference>
<feature type="domain" description="Metallo-beta-lactamase" evidence="1">
    <location>
        <begin position="24"/>
        <end position="113"/>
    </location>
</feature>
<dbReference type="PANTHER" id="PTHR42663:SF6">
    <property type="entry name" value="HYDROLASE C777.06C-RELATED"/>
    <property type="match status" value="1"/>
</dbReference>
<keyword evidence="3" id="KW-1185">Reference proteome</keyword>
<name>A0A4V6NGZ7_HYDET</name>
<dbReference type="Pfam" id="PF12706">
    <property type="entry name" value="Lactamase_B_2"/>
    <property type="match status" value="1"/>
</dbReference>
<organism evidence="2 3">
    <name type="scientific">Hydrogenispora ethanolica</name>
    <dbReference type="NCBI Taxonomy" id="1082276"/>
    <lineage>
        <taxon>Bacteria</taxon>
        <taxon>Bacillati</taxon>
        <taxon>Bacillota</taxon>
        <taxon>Hydrogenispora</taxon>
    </lineage>
</organism>
<protein>
    <submittedName>
        <fullName evidence="2">Beta-lactamase family protein</fullName>
    </submittedName>
</protein>
<gene>
    <name evidence="2" type="ORF">EDC14_101254</name>
</gene>
<evidence type="ECO:0000313" key="3">
    <source>
        <dbReference type="Proteomes" id="UP000295008"/>
    </source>
</evidence>
<proteinExistence type="predicted"/>
<dbReference type="SUPFAM" id="SSF56281">
    <property type="entry name" value="Metallo-hydrolase/oxidoreductase"/>
    <property type="match status" value="1"/>
</dbReference>
<dbReference type="OrthoDB" id="9800940at2"/>
<dbReference type="InterPro" id="IPR001279">
    <property type="entry name" value="Metallo-B-lactamas"/>
</dbReference>
<accession>A0A4V6NGZ7</accession>
<dbReference type="InterPro" id="IPR036866">
    <property type="entry name" value="RibonucZ/Hydroxyglut_hydro"/>
</dbReference>
<dbReference type="AlphaFoldDB" id="A0A4V6NGZ7"/>
<comment type="caution">
    <text evidence="2">The sequence shown here is derived from an EMBL/GenBank/DDBJ whole genome shotgun (WGS) entry which is preliminary data.</text>
</comment>
<dbReference type="Gene3D" id="3.60.15.10">
    <property type="entry name" value="Ribonuclease Z/Hydroxyacylglutathione hydrolase-like"/>
    <property type="match status" value="1"/>
</dbReference>
<evidence type="ECO:0000313" key="2">
    <source>
        <dbReference type="EMBL" id="TCL69357.1"/>
    </source>
</evidence>
<dbReference type="Proteomes" id="UP000295008">
    <property type="component" value="Unassembled WGS sequence"/>
</dbReference>
<sequence length="145" mass="16416">MFAYVFDDSVQVGGGKPRVVLNPVERAFQFKGIKVVPVPVLHGKLTIFGYRIGRFAYITDCSQIPPSSMELLTDLELLILGVLRFRKHPTHFNLDEGLRTVAALKPKRAVFTHLCHDFKHSDSRHWLPEGVELGFDGEQIEVTDE</sequence>